<dbReference type="EMBL" id="BMYZ01000003">
    <property type="protein sequence ID" value="GGY81831.1"/>
    <property type="molecule type" value="Genomic_DNA"/>
</dbReference>
<accession>A0ABQ3BAR5</accession>
<keyword evidence="4" id="KW-1185">Reference proteome</keyword>
<comment type="caution">
    <text evidence="3">The sequence shown here is derived from an EMBL/GenBank/DDBJ whole genome shotgun (WGS) entry which is preliminary data.</text>
</comment>
<protein>
    <submittedName>
        <fullName evidence="3">Unsaturated rhamnogalacturonyl hydrolase YteR</fullName>
    </submittedName>
</protein>
<feature type="chain" id="PRO_5046888573" evidence="2">
    <location>
        <begin position="18"/>
        <end position="388"/>
    </location>
</feature>
<dbReference type="SUPFAM" id="SSF48208">
    <property type="entry name" value="Six-hairpin glycosidases"/>
    <property type="match status" value="1"/>
</dbReference>
<proteinExistence type="predicted"/>
<keyword evidence="2" id="KW-0732">Signal</keyword>
<dbReference type="Proteomes" id="UP000619761">
    <property type="component" value="Unassembled WGS sequence"/>
</dbReference>
<evidence type="ECO:0000313" key="3">
    <source>
        <dbReference type="EMBL" id="GGY81831.1"/>
    </source>
</evidence>
<dbReference type="Pfam" id="PF07470">
    <property type="entry name" value="Glyco_hydro_88"/>
    <property type="match status" value="1"/>
</dbReference>
<feature type="signal peptide" evidence="2">
    <location>
        <begin position="1"/>
        <end position="17"/>
    </location>
</feature>
<organism evidence="3 4">
    <name type="scientific">Cellvibrio zantedeschiae</name>
    <dbReference type="NCBI Taxonomy" id="1237077"/>
    <lineage>
        <taxon>Bacteria</taxon>
        <taxon>Pseudomonadati</taxon>
        <taxon>Pseudomonadota</taxon>
        <taxon>Gammaproteobacteria</taxon>
        <taxon>Cellvibrionales</taxon>
        <taxon>Cellvibrionaceae</taxon>
        <taxon>Cellvibrio</taxon>
    </lineage>
</organism>
<dbReference type="RefSeq" id="WP_229837957.1">
    <property type="nucleotide sequence ID" value="NZ_BMYZ01000003.1"/>
</dbReference>
<dbReference type="PANTHER" id="PTHR33886:SF8">
    <property type="entry name" value="UNSATURATED RHAMNOGALACTURONAN HYDROLASE (EUROFUNG)"/>
    <property type="match status" value="1"/>
</dbReference>
<dbReference type="GO" id="GO:0016787">
    <property type="term" value="F:hydrolase activity"/>
    <property type="evidence" value="ECO:0007669"/>
    <property type="project" value="UniProtKB-KW"/>
</dbReference>
<dbReference type="Gene3D" id="1.50.10.10">
    <property type="match status" value="1"/>
</dbReference>
<keyword evidence="1 3" id="KW-0378">Hydrolase</keyword>
<gene>
    <name evidence="3" type="primary">yteR</name>
    <name evidence="3" type="ORF">GCM10011613_28160</name>
</gene>
<reference evidence="4" key="1">
    <citation type="journal article" date="2019" name="Int. J. Syst. Evol. Microbiol.">
        <title>The Global Catalogue of Microorganisms (GCM) 10K type strain sequencing project: providing services to taxonomists for standard genome sequencing and annotation.</title>
        <authorList>
            <consortium name="The Broad Institute Genomics Platform"/>
            <consortium name="The Broad Institute Genome Sequencing Center for Infectious Disease"/>
            <person name="Wu L."/>
            <person name="Ma J."/>
        </authorList>
    </citation>
    <scope>NUCLEOTIDE SEQUENCE [LARGE SCALE GENOMIC DNA]</scope>
    <source>
        <strain evidence="4">KCTC 32239</strain>
    </source>
</reference>
<dbReference type="InterPro" id="IPR052043">
    <property type="entry name" value="PolySaccharide_Degr_Enz"/>
</dbReference>
<evidence type="ECO:0000256" key="1">
    <source>
        <dbReference type="ARBA" id="ARBA00022801"/>
    </source>
</evidence>
<name>A0ABQ3BAR5_9GAMM</name>
<evidence type="ECO:0000313" key="4">
    <source>
        <dbReference type="Proteomes" id="UP000619761"/>
    </source>
</evidence>
<dbReference type="InterPro" id="IPR008928">
    <property type="entry name" value="6-hairpin_glycosidase_sf"/>
</dbReference>
<dbReference type="InterPro" id="IPR012341">
    <property type="entry name" value="6hp_glycosidase-like_sf"/>
</dbReference>
<dbReference type="PANTHER" id="PTHR33886">
    <property type="entry name" value="UNSATURATED RHAMNOGALACTURONAN HYDROLASE (EUROFUNG)"/>
    <property type="match status" value="1"/>
</dbReference>
<evidence type="ECO:0000256" key="2">
    <source>
        <dbReference type="SAM" id="SignalP"/>
    </source>
</evidence>
<sequence>MRIILCVLWLLPSLAMAEVNYGNWLAGSIVKRYTPTIDAMTHHGWDHSNSAILHGIEKIYLKNHDKKYLRYIKAYADQFVNADGSIKGLLLTLDGMHPGVICLFLYEQTGDKKYLLAAKTMRDHLIGTPIKPSQFNKTPEGGYWHKTDEKYKNVMSVDGLYMAYPFLVHYAVIANEKELLDVAAKQILLAAERSYNIKANLPYHAWNYDKEKPWANKITGTSSQFWSRTTGWYSMALVDVLEYFPKDHPAYNNILLAFQSLAQGIKASQNPQDGLWYQVLDAYDKPLNYPETSGSAMIVYALQKGVNLKLIDAAYHDIAEKGWSGIKTKVATFNDGGPQINSVAPPMGSQINYDGYVAIRPVSVPVAEGAHYPHGYIGVLMAASVMEN</sequence>
<dbReference type="InterPro" id="IPR010905">
    <property type="entry name" value="Glyco_hydro_88"/>
</dbReference>